<sequence>MSSFKMDISDLDISPPLKKDEKPKEKPKESSSRGKDKGKADHFAFAFDFDELDNFNFESNLTKDVSKAEKDKNKEGTSLSGRGCEEEEGSMHKKDTGSTTVSEDWAQKPSLNGTTMNVDMDSSVGEDADPGPVKENLPSKVAMDDGDTPEHSAAIHESDKATSHFDTTTAFIELPKVGPSDNLVLAKPVQLEDCTGSDDGKEISSDSRFRNEPTGDHSSEEHDDANSTSTNTTSANGKQDFDHVSINSSSCHYKSAIPVNSHLLHTVEIAEENTGILGDKTSTRENNLEILKSNFVGQTADLSEKETDEGREPSAPCSKSFIQSEKPVCPAPDVSNQTTFAPLSTRKIGTLQSSLVERKSLMSSAEGLENRKKLNDSSSSLGKETETTKEKSMKDTEPLRSSGSSFSLEVNKNAAQKGFPISLAAIRLSNKQIPAEGHNKLFSIERGRKTPEPPGVKLQCLNVELTKSSIRKDVNPIGSTVQNRVLLRKSASDIAHSSNSQKPTVQSSKRKTPEGVTANITILNPSKRLIQSPTAGRIVVDTSEKVVDLKVPNHSSIENNSIKSTMVNTQFSTLKIPHEAKVKEILSTNIPHEATVKEVNMSFSIESNNNIKQAEAYGKELDDLCNMLRKKHDEAKELLVQAVVNSNKLLMVNNPLLHEKISFSVELLV</sequence>
<comment type="caution">
    <text evidence="2">The sequence shown here is derived from an EMBL/GenBank/DDBJ whole genome shotgun (WGS) entry which is preliminary data.</text>
</comment>
<dbReference type="Proteomes" id="UP001153555">
    <property type="component" value="Unassembled WGS sequence"/>
</dbReference>
<feature type="region of interest" description="Disordered" evidence="1">
    <location>
        <begin position="363"/>
        <end position="407"/>
    </location>
</feature>
<feature type="compositionally biased region" description="Basic and acidic residues" evidence="1">
    <location>
        <begin position="17"/>
        <end position="38"/>
    </location>
</feature>
<evidence type="ECO:0000313" key="3">
    <source>
        <dbReference type="Proteomes" id="UP001153555"/>
    </source>
</evidence>
<feature type="compositionally biased region" description="Polar residues" evidence="1">
    <location>
        <begin position="495"/>
        <end position="507"/>
    </location>
</feature>
<keyword evidence="3" id="KW-1185">Reference proteome</keyword>
<evidence type="ECO:0000313" key="2">
    <source>
        <dbReference type="EMBL" id="CAA0809767.1"/>
    </source>
</evidence>
<feature type="compositionally biased region" description="Basic and acidic residues" evidence="1">
    <location>
        <begin position="383"/>
        <end position="398"/>
    </location>
</feature>
<dbReference type="PANTHER" id="PTHR36380:SF1">
    <property type="entry name" value="OS01G0755100 PROTEIN"/>
    <property type="match status" value="1"/>
</dbReference>
<feature type="region of interest" description="Disordered" evidence="1">
    <location>
        <begin position="193"/>
        <end position="241"/>
    </location>
</feature>
<proteinExistence type="predicted"/>
<feature type="compositionally biased region" description="Low complexity" evidence="1">
    <location>
        <begin position="226"/>
        <end position="236"/>
    </location>
</feature>
<dbReference type="InterPro" id="IPR038777">
    <property type="entry name" value="At4g18490-like"/>
</dbReference>
<reference evidence="2" key="1">
    <citation type="submission" date="2019-12" db="EMBL/GenBank/DDBJ databases">
        <authorList>
            <person name="Scholes J."/>
        </authorList>
    </citation>
    <scope>NUCLEOTIDE SEQUENCE</scope>
</reference>
<name>A0A9N7R400_STRHE</name>
<accession>A0A9N7R400</accession>
<feature type="compositionally biased region" description="Basic and acidic residues" evidence="1">
    <location>
        <begin position="148"/>
        <end position="162"/>
    </location>
</feature>
<dbReference type="PANTHER" id="PTHR36380">
    <property type="entry name" value="BNAA03G58330D PROTEIN"/>
    <property type="match status" value="1"/>
</dbReference>
<dbReference type="AlphaFoldDB" id="A0A9N7R400"/>
<protein>
    <submittedName>
        <fullName evidence="2">Uncharacterized protein</fullName>
    </submittedName>
</protein>
<feature type="region of interest" description="Disordered" evidence="1">
    <location>
        <begin position="60"/>
        <end position="162"/>
    </location>
</feature>
<dbReference type="EMBL" id="CACSLK010004199">
    <property type="protein sequence ID" value="CAA0809767.1"/>
    <property type="molecule type" value="Genomic_DNA"/>
</dbReference>
<gene>
    <name evidence="2" type="ORF">SHERM_11678</name>
</gene>
<dbReference type="OrthoDB" id="602706at2759"/>
<feature type="region of interest" description="Disordered" evidence="1">
    <location>
        <begin position="491"/>
        <end position="515"/>
    </location>
</feature>
<organism evidence="2 3">
    <name type="scientific">Striga hermonthica</name>
    <name type="common">Purple witchweed</name>
    <name type="synonym">Buchnera hermonthica</name>
    <dbReference type="NCBI Taxonomy" id="68872"/>
    <lineage>
        <taxon>Eukaryota</taxon>
        <taxon>Viridiplantae</taxon>
        <taxon>Streptophyta</taxon>
        <taxon>Embryophyta</taxon>
        <taxon>Tracheophyta</taxon>
        <taxon>Spermatophyta</taxon>
        <taxon>Magnoliopsida</taxon>
        <taxon>eudicotyledons</taxon>
        <taxon>Gunneridae</taxon>
        <taxon>Pentapetalae</taxon>
        <taxon>asterids</taxon>
        <taxon>lamiids</taxon>
        <taxon>Lamiales</taxon>
        <taxon>Orobanchaceae</taxon>
        <taxon>Buchnereae</taxon>
        <taxon>Striga</taxon>
    </lineage>
</organism>
<feature type="compositionally biased region" description="Basic and acidic residues" evidence="1">
    <location>
        <begin position="64"/>
        <end position="75"/>
    </location>
</feature>
<feature type="region of interest" description="Disordered" evidence="1">
    <location>
        <begin position="299"/>
        <end position="330"/>
    </location>
</feature>
<feature type="compositionally biased region" description="Basic and acidic residues" evidence="1">
    <location>
        <begin position="198"/>
        <end position="220"/>
    </location>
</feature>
<feature type="compositionally biased region" description="Basic and acidic residues" evidence="1">
    <location>
        <begin position="302"/>
        <end position="312"/>
    </location>
</feature>
<feature type="region of interest" description="Disordered" evidence="1">
    <location>
        <begin position="1"/>
        <end position="38"/>
    </location>
</feature>
<evidence type="ECO:0000256" key="1">
    <source>
        <dbReference type="SAM" id="MobiDB-lite"/>
    </source>
</evidence>